<evidence type="ECO:0000256" key="1">
    <source>
        <dbReference type="SAM" id="MobiDB-lite"/>
    </source>
</evidence>
<feature type="compositionally biased region" description="Basic and acidic residues" evidence="1">
    <location>
        <begin position="616"/>
        <end position="629"/>
    </location>
</feature>
<organism evidence="2 3">
    <name type="scientific">Xylaria bambusicola</name>
    <dbReference type="NCBI Taxonomy" id="326684"/>
    <lineage>
        <taxon>Eukaryota</taxon>
        <taxon>Fungi</taxon>
        <taxon>Dikarya</taxon>
        <taxon>Ascomycota</taxon>
        <taxon>Pezizomycotina</taxon>
        <taxon>Sordariomycetes</taxon>
        <taxon>Xylariomycetidae</taxon>
        <taxon>Xylariales</taxon>
        <taxon>Xylariaceae</taxon>
        <taxon>Xylaria</taxon>
    </lineage>
</organism>
<feature type="compositionally biased region" description="Low complexity" evidence="1">
    <location>
        <begin position="283"/>
        <end position="301"/>
    </location>
</feature>
<sequence length="651" mass="72137">MASELRRPPTRTGSGSGSRPPTSRFQEGSMNDRASAAPPAQFLGPDQLKDYEDQFHTEPPTPREARRTRPFSAAAIYQYASIDEPQEQEHGHHHHQQNQRPAISHKKSSSFFGRVRDALFHRGGGGHHGHGSKQQEVRRKHSSLQEPIQQPLPPPLPRPDYLHAGRTQSEVNIAQILPNPRGAADRPSREDVMASYNELVASGFFQSHAIKSTRHAPPSAAAEGRQTLMLPNDHLPALCPPARMSSIRKASHSGSVSPMPIPMPSPNPQGRDGREYTTATMAPPVSQRPSLSSLLRPSIPDLHTKDSWYTLRGRKRTRGDGDETPTPDAQPSPTTNNSAGYFSQPLKRVAKKLREMPSSSSQLNSEAKSKSAASASQHSSHQSAADGVVRFVPSVSSGGSVYPNERPIRLRSPSPSMADTVMGDDDEQGSRKTAGNDKAGSGMRRPRKTFSYNLTESSHTRGRTSDRERGRERDNYRVQRRSSSTTRTDSRTKASLRNTPQPANSLGQWYGVSLEDPVIHRDSIDSARSFGVEEQTHAKTRRTLQSPLQTMTDANHRSIPAVAKAPERWHNTGKAYHLKDRGSRPDLTTRRSEDSGKAEGRNYGKENDADWQQRAVIDRNGDVDVENRGRHSRGAHYRQHELQQWHIGSAL</sequence>
<feature type="region of interest" description="Disordered" evidence="1">
    <location>
        <begin position="570"/>
        <end position="637"/>
    </location>
</feature>
<feature type="region of interest" description="Disordered" evidence="1">
    <location>
        <begin position="121"/>
        <end position="163"/>
    </location>
</feature>
<dbReference type="EMBL" id="JAWHQM010000050">
    <property type="protein sequence ID" value="KAK5635240.1"/>
    <property type="molecule type" value="Genomic_DNA"/>
</dbReference>
<protein>
    <submittedName>
        <fullName evidence="2">Uncharacterized protein</fullName>
    </submittedName>
</protein>
<feature type="compositionally biased region" description="Basic and acidic residues" evidence="1">
    <location>
        <begin position="47"/>
        <end position="67"/>
    </location>
</feature>
<feature type="compositionally biased region" description="Polar residues" evidence="1">
    <location>
        <begin position="357"/>
        <end position="366"/>
    </location>
</feature>
<evidence type="ECO:0000313" key="2">
    <source>
        <dbReference type="EMBL" id="KAK5635240.1"/>
    </source>
</evidence>
<feature type="compositionally biased region" description="Basic residues" evidence="1">
    <location>
        <begin position="91"/>
        <end position="107"/>
    </location>
</feature>
<comment type="caution">
    <text evidence="2">The sequence shown here is derived from an EMBL/GenBank/DDBJ whole genome shotgun (WGS) entry which is preliminary data.</text>
</comment>
<evidence type="ECO:0000313" key="3">
    <source>
        <dbReference type="Proteomes" id="UP001305414"/>
    </source>
</evidence>
<reference evidence="2 3" key="1">
    <citation type="submission" date="2023-10" db="EMBL/GenBank/DDBJ databases">
        <title>Draft genome sequence of Xylaria bambusicola isolate GMP-LS, the root and basal stem rot pathogen of sugarcane in Indonesia.</title>
        <authorList>
            <person name="Selvaraj P."/>
            <person name="Muralishankar V."/>
            <person name="Muruganantham S."/>
            <person name="Sp S."/>
            <person name="Haryani S."/>
            <person name="Lau K.J.X."/>
            <person name="Naqvi N.I."/>
        </authorList>
    </citation>
    <scope>NUCLEOTIDE SEQUENCE [LARGE SCALE GENOMIC DNA]</scope>
    <source>
        <strain evidence="2">GMP-LS</strain>
    </source>
</reference>
<feature type="compositionally biased region" description="Polar residues" evidence="1">
    <location>
        <begin position="327"/>
        <end position="341"/>
    </location>
</feature>
<feature type="compositionally biased region" description="Polar residues" evidence="1">
    <location>
        <begin position="493"/>
        <end position="507"/>
    </location>
</feature>
<feature type="region of interest" description="Disordered" evidence="1">
    <location>
        <begin position="246"/>
        <end position="508"/>
    </location>
</feature>
<feature type="compositionally biased region" description="Basic and acidic residues" evidence="1">
    <location>
        <begin position="577"/>
        <end position="608"/>
    </location>
</feature>
<feature type="compositionally biased region" description="Basic and acidic residues" evidence="1">
    <location>
        <begin position="463"/>
        <end position="477"/>
    </location>
</feature>
<feature type="region of interest" description="Disordered" evidence="1">
    <location>
        <begin position="1"/>
        <end position="107"/>
    </location>
</feature>
<dbReference type="Proteomes" id="UP001305414">
    <property type="component" value="Unassembled WGS sequence"/>
</dbReference>
<name>A0AAN7Z377_9PEZI</name>
<proteinExistence type="predicted"/>
<dbReference type="AlphaFoldDB" id="A0AAN7Z377"/>
<feature type="compositionally biased region" description="Low complexity" evidence="1">
    <location>
        <begin position="370"/>
        <end position="401"/>
    </location>
</feature>
<keyword evidence="3" id="KW-1185">Reference proteome</keyword>
<accession>A0AAN7Z377</accession>
<feature type="compositionally biased region" description="Low complexity" evidence="1">
    <location>
        <begin position="10"/>
        <end position="24"/>
    </location>
</feature>
<gene>
    <name evidence="2" type="ORF">RRF57_010952</name>
</gene>